<keyword evidence="2 4" id="KW-0863">Zinc-finger</keyword>
<dbReference type="KEGG" id="csl:COCSUDRAFT_45511"/>
<dbReference type="OrthoDB" id="5231159at2759"/>
<organism evidence="6 7">
    <name type="scientific">Coccomyxa subellipsoidea (strain C-169)</name>
    <name type="common">Green microalga</name>
    <dbReference type="NCBI Taxonomy" id="574566"/>
    <lineage>
        <taxon>Eukaryota</taxon>
        <taxon>Viridiplantae</taxon>
        <taxon>Chlorophyta</taxon>
        <taxon>core chlorophytes</taxon>
        <taxon>Trebouxiophyceae</taxon>
        <taxon>Trebouxiophyceae incertae sedis</taxon>
        <taxon>Coccomyxaceae</taxon>
        <taxon>Coccomyxa</taxon>
        <taxon>Coccomyxa subellipsoidea</taxon>
    </lineage>
</organism>
<accession>I0YIN2</accession>
<keyword evidence="7" id="KW-1185">Reference proteome</keyword>
<keyword evidence="1" id="KW-0479">Metal-binding</keyword>
<protein>
    <recommendedName>
        <fullName evidence="5">MYND-type domain-containing protein</fullName>
    </recommendedName>
</protein>
<proteinExistence type="predicted"/>
<sequence length="302" mass="33699">MPDTVPVPTVAMAGTDQVMDVSYAIQALAPLMHMHTLDFAGTGHDTYVHTGLQALAYLRNRSALIWPALWSLGLKAELLELVYRLHLSMAYQTRPEYHQAILLINTQRILVLAPNNVFNARAVCINPFIDLSTKYDVVLATTKAAKRNNDDVAMSVLLWELCQILLLGGGGPTFKKSIIDHIVHHGITYTTHSCSWGGHFIMGHRREVMWRCVGAAEGLKAQSEGDVFSAFTSEEHLQSQVIHVTCDACMQLTRPSKISRCQACLQVKYCSTECQIFHWMRVHSTECPAGNTLPIIEDLQQK</sequence>
<reference evidence="6 7" key="1">
    <citation type="journal article" date="2012" name="Genome Biol.">
        <title>The genome of the polar eukaryotic microalga coccomyxa subellipsoidea reveals traits of cold adaptation.</title>
        <authorList>
            <person name="Blanc G."/>
            <person name="Agarkova I."/>
            <person name="Grimwood J."/>
            <person name="Kuo A."/>
            <person name="Brueggeman A."/>
            <person name="Dunigan D."/>
            <person name="Gurnon J."/>
            <person name="Ladunga I."/>
            <person name="Lindquist E."/>
            <person name="Lucas S."/>
            <person name="Pangilinan J."/>
            <person name="Proschold T."/>
            <person name="Salamov A."/>
            <person name="Schmutz J."/>
            <person name="Weeks D."/>
            <person name="Yamada T."/>
            <person name="Claverie J.M."/>
            <person name="Grigoriev I."/>
            <person name="Van Etten J."/>
            <person name="Lomsadze A."/>
            <person name="Borodovsky M."/>
        </authorList>
    </citation>
    <scope>NUCLEOTIDE SEQUENCE [LARGE SCALE GENOMIC DNA]</scope>
    <source>
        <strain evidence="6 7">C-169</strain>
    </source>
</reference>
<evidence type="ECO:0000256" key="3">
    <source>
        <dbReference type="ARBA" id="ARBA00022833"/>
    </source>
</evidence>
<evidence type="ECO:0000256" key="2">
    <source>
        <dbReference type="ARBA" id="ARBA00022771"/>
    </source>
</evidence>
<keyword evidence="3" id="KW-0862">Zinc</keyword>
<name>I0YIN2_COCSC</name>
<evidence type="ECO:0000313" key="6">
    <source>
        <dbReference type="EMBL" id="EIE18251.1"/>
    </source>
</evidence>
<comment type="caution">
    <text evidence="6">The sequence shown here is derived from an EMBL/GenBank/DDBJ whole genome shotgun (WGS) entry which is preliminary data.</text>
</comment>
<dbReference type="PROSITE" id="PS50865">
    <property type="entry name" value="ZF_MYND_2"/>
    <property type="match status" value="1"/>
</dbReference>
<evidence type="ECO:0000313" key="7">
    <source>
        <dbReference type="Proteomes" id="UP000007264"/>
    </source>
</evidence>
<dbReference type="RefSeq" id="XP_005642795.1">
    <property type="nucleotide sequence ID" value="XM_005642738.1"/>
</dbReference>
<dbReference type="Gene3D" id="6.10.140.2220">
    <property type="match status" value="1"/>
</dbReference>
<gene>
    <name evidence="6" type="ORF">COCSUDRAFT_45511</name>
</gene>
<dbReference type="SUPFAM" id="SSF144232">
    <property type="entry name" value="HIT/MYND zinc finger-like"/>
    <property type="match status" value="1"/>
</dbReference>
<dbReference type="EMBL" id="AGSI01000025">
    <property type="protein sequence ID" value="EIE18251.1"/>
    <property type="molecule type" value="Genomic_DNA"/>
</dbReference>
<evidence type="ECO:0000256" key="1">
    <source>
        <dbReference type="ARBA" id="ARBA00022723"/>
    </source>
</evidence>
<dbReference type="Proteomes" id="UP000007264">
    <property type="component" value="Unassembled WGS sequence"/>
</dbReference>
<dbReference type="AlphaFoldDB" id="I0YIN2"/>
<dbReference type="GeneID" id="17036158"/>
<feature type="domain" description="MYND-type" evidence="5">
    <location>
        <begin position="246"/>
        <end position="287"/>
    </location>
</feature>
<evidence type="ECO:0000259" key="5">
    <source>
        <dbReference type="PROSITE" id="PS50865"/>
    </source>
</evidence>
<dbReference type="Pfam" id="PF01753">
    <property type="entry name" value="zf-MYND"/>
    <property type="match status" value="1"/>
</dbReference>
<dbReference type="GO" id="GO:0008270">
    <property type="term" value="F:zinc ion binding"/>
    <property type="evidence" value="ECO:0007669"/>
    <property type="project" value="UniProtKB-KW"/>
</dbReference>
<evidence type="ECO:0000256" key="4">
    <source>
        <dbReference type="PROSITE-ProRule" id="PRU00134"/>
    </source>
</evidence>
<dbReference type="InterPro" id="IPR002893">
    <property type="entry name" value="Znf_MYND"/>
</dbReference>